<proteinExistence type="predicted"/>
<feature type="compositionally biased region" description="Low complexity" evidence="6">
    <location>
        <begin position="733"/>
        <end position="749"/>
    </location>
</feature>
<evidence type="ECO:0000256" key="5">
    <source>
        <dbReference type="PROSITE-ProRule" id="PRU00146"/>
    </source>
</evidence>
<feature type="region of interest" description="Disordered" evidence="6">
    <location>
        <begin position="1"/>
        <end position="20"/>
    </location>
</feature>
<feature type="domain" description="PHD-type" evidence="7">
    <location>
        <begin position="317"/>
        <end position="372"/>
    </location>
</feature>
<dbReference type="GO" id="GO:0008270">
    <property type="term" value="F:zinc ion binding"/>
    <property type="evidence" value="ECO:0007669"/>
    <property type="project" value="UniProtKB-KW"/>
</dbReference>
<sequence>MAQAAGGAGASHSAGGASQSGVAPRKTVLASYRMPGEPIAASDFTKGAGVMAIGARGELEVGANVVFFLEGYLAGALEDERLSLSDHLTEEQSAPLEAYELCTVESVAYGRESNPSEAARSGLSALIALKRQRNGAIFAVDYVPDINCPNYLVLASEYAEGMRAGWATGDRAAMYFPDEEQPLTHGDWYGGVVTAVSAERMASNGWEAITVEFDENPGQSQRVSSWELRRERRVAVQERRSAAAADNGRQQASGASRKRAASKGGAGSAYDSGGDRSDDDRGVQKKRARGAAPKSAGAAAAAATGAPTKKAYSYNRVNDCAICGGSLEGRAMLQCQLCKRPFHLECADSDQPIPTPGTDAAKDFLCTDCVQKDNCCFYCGKPALPGNDLLPCGKGNVCPKRYHLSCAKEMRLTRWRLGTRKTVSTANNHAGSTTFVCPSHFCDLCEMSGDSLRLLRCITCVKSYHVSCVPDGVRRFADDRTLECLSCQGVFDAFEPGRDYGSVQRYEDVARTKVAGEPVRLLGKRAVHFGKRWAQNLDFVVEGLPLKLHSRVVVRVEAGKVPEVVAEMCMKKATKSRFAAVPTRVNGRVLEHGPGIVLAGGDDIDIGPGGCFRYFAPPASEATRPAPSAPTAPPPKQRHALARRPAPAAAQKPLPAAPKAIPRAPARPSRAAAAPVKEEEEDDGRAGEDWGNYRKALLAKASRGGAPSVHRSWEPPSLRIAHADQPALAPNGAAARPSQAEPSASQSPQLRAGDYGWARGQNLPTGERWWPCVVDSVAGRGGARVFVRVMGKEGAGTRLADEVLPLDWPGSRRLIEQGIQESGAFSRALYEVVAAQSAQTQARCFVAALACLGADGAKSRES</sequence>
<dbReference type="InterPro" id="IPR011011">
    <property type="entry name" value="Znf_FYVE_PHD"/>
</dbReference>
<reference evidence="8" key="1">
    <citation type="submission" date="2021-01" db="EMBL/GenBank/DDBJ databases">
        <authorList>
            <person name="Corre E."/>
            <person name="Pelletier E."/>
            <person name="Niang G."/>
            <person name="Scheremetjew M."/>
            <person name="Finn R."/>
            <person name="Kale V."/>
            <person name="Holt S."/>
            <person name="Cochrane G."/>
            <person name="Meng A."/>
            <person name="Brown T."/>
            <person name="Cohen L."/>
        </authorList>
    </citation>
    <scope>NUCLEOTIDE SEQUENCE</scope>
    <source>
        <strain evidence="8">CCMP1413</strain>
    </source>
</reference>
<keyword evidence="2" id="KW-0677">Repeat</keyword>
<dbReference type="CDD" id="cd15489">
    <property type="entry name" value="PHD_SF"/>
    <property type="match status" value="1"/>
</dbReference>
<evidence type="ECO:0000313" key="8">
    <source>
        <dbReference type="EMBL" id="CAD8243025.1"/>
    </source>
</evidence>
<dbReference type="InterPro" id="IPR019787">
    <property type="entry name" value="Znf_PHD-finger"/>
</dbReference>
<dbReference type="PANTHER" id="PTHR16266">
    <property type="entry name" value="WD REPEAT DOMAIN 9"/>
    <property type="match status" value="1"/>
</dbReference>
<dbReference type="AlphaFoldDB" id="A0A7R9TRD3"/>
<feature type="compositionally biased region" description="Basic and acidic residues" evidence="6">
    <location>
        <begin position="273"/>
        <end position="283"/>
    </location>
</feature>
<feature type="region of interest" description="Disordered" evidence="6">
    <location>
        <begin position="617"/>
        <end position="689"/>
    </location>
</feature>
<dbReference type="InterPro" id="IPR001965">
    <property type="entry name" value="Znf_PHD"/>
</dbReference>
<dbReference type="InterPro" id="IPR019786">
    <property type="entry name" value="Zinc_finger_PHD-type_CS"/>
</dbReference>
<dbReference type="PROSITE" id="PS50016">
    <property type="entry name" value="ZF_PHD_2"/>
    <property type="match status" value="1"/>
</dbReference>
<evidence type="ECO:0000256" key="6">
    <source>
        <dbReference type="SAM" id="MobiDB-lite"/>
    </source>
</evidence>
<name>A0A7R9TRD3_9VIRI</name>
<evidence type="ECO:0000256" key="2">
    <source>
        <dbReference type="ARBA" id="ARBA00022737"/>
    </source>
</evidence>
<dbReference type="CDD" id="cd15566">
    <property type="entry name" value="PHD3_NSD"/>
    <property type="match status" value="1"/>
</dbReference>
<feature type="region of interest" description="Disordered" evidence="6">
    <location>
        <begin position="729"/>
        <end position="758"/>
    </location>
</feature>
<dbReference type="GO" id="GO:0005634">
    <property type="term" value="C:nucleus"/>
    <property type="evidence" value="ECO:0007669"/>
    <property type="project" value="TreeGrafter"/>
</dbReference>
<dbReference type="PROSITE" id="PS01359">
    <property type="entry name" value="ZF_PHD_1"/>
    <property type="match status" value="1"/>
</dbReference>
<dbReference type="InterPro" id="IPR055197">
    <property type="entry name" value="PHDvar_NSD"/>
</dbReference>
<organism evidence="8">
    <name type="scientific">Prasinoderma coloniale</name>
    <dbReference type="NCBI Taxonomy" id="156133"/>
    <lineage>
        <taxon>Eukaryota</taxon>
        <taxon>Viridiplantae</taxon>
        <taxon>Prasinodermophyta</taxon>
        <taxon>Prasinodermophyceae</taxon>
        <taxon>Prasinodermales</taxon>
        <taxon>Prasinodermaceae</taxon>
        <taxon>Prasinoderma</taxon>
    </lineage>
</organism>
<protein>
    <recommendedName>
        <fullName evidence="7">PHD-type domain-containing protein</fullName>
    </recommendedName>
</protein>
<keyword evidence="4" id="KW-0862">Zinc</keyword>
<dbReference type="Pfam" id="PF22908">
    <property type="entry name" value="PHD_NSD"/>
    <property type="match status" value="1"/>
</dbReference>
<evidence type="ECO:0000259" key="7">
    <source>
        <dbReference type="PROSITE" id="PS50016"/>
    </source>
</evidence>
<dbReference type="InterPro" id="IPR052060">
    <property type="entry name" value="Bromo_WD_repeat"/>
</dbReference>
<dbReference type="SMART" id="SM00249">
    <property type="entry name" value="PHD"/>
    <property type="match status" value="3"/>
</dbReference>
<dbReference type="PANTHER" id="PTHR16266:SF17">
    <property type="entry name" value="BRWD3"/>
    <property type="match status" value="1"/>
</dbReference>
<feature type="region of interest" description="Disordered" evidence="6">
    <location>
        <begin position="238"/>
        <end position="302"/>
    </location>
</feature>
<evidence type="ECO:0000256" key="3">
    <source>
        <dbReference type="ARBA" id="ARBA00022771"/>
    </source>
</evidence>
<dbReference type="Gene3D" id="3.30.40.10">
    <property type="entry name" value="Zinc/RING finger domain, C3HC4 (zinc finger)"/>
    <property type="match status" value="2"/>
</dbReference>
<dbReference type="GO" id="GO:0006338">
    <property type="term" value="P:chromatin remodeling"/>
    <property type="evidence" value="ECO:0007669"/>
    <property type="project" value="UniProtKB-ARBA"/>
</dbReference>
<evidence type="ECO:0000256" key="4">
    <source>
        <dbReference type="ARBA" id="ARBA00022833"/>
    </source>
</evidence>
<feature type="compositionally biased region" description="Low complexity" evidence="6">
    <location>
        <begin position="617"/>
        <end position="626"/>
    </location>
</feature>
<dbReference type="EMBL" id="HBDZ01010414">
    <property type="protein sequence ID" value="CAD8243025.1"/>
    <property type="molecule type" value="Transcribed_RNA"/>
</dbReference>
<feature type="compositionally biased region" description="Low complexity" evidence="6">
    <location>
        <begin position="290"/>
        <end position="302"/>
    </location>
</feature>
<dbReference type="InterPro" id="IPR055198">
    <property type="entry name" value="NSD_PHD"/>
</dbReference>
<dbReference type="SUPFAM" id="SSF57903">
    <property type="entry name" value="FYVE/PHD zinc finger"/>
    <property type="match status" value="2"/>
</dbReference>
<dbReference type="GO" id="GO:0006357">
    <property type="term" value="P:regulation of transcription by RNA polymerase II"/>
    <property type="evidence" value="ECO:0007669"/>
    <property type="project" value="TreeGrafter"/>
</dbReference>
<dbReference type="Pfam" id="PF00628">
    <property type="entry name" value="PHD"/>
    <property type="match status" value="1"/>
</dbReference>
<accession>A0A7R9TRD3</accession>
<feature type="compositionally biased region" description="Low complexity" evidence="6">
    <location>
        <begin position="643"/>
        <end position="675"/>
    </location>
</feature>
<dbReference type="GO" id="GO:0007010">
    <property type="term" value="P:cytoskeleton organization"/>
    <property type="evidence" value="ECO:0007669"/>
    <property type="project" value="TreeGrafter"/>
</dbReference>
<gene>
    <name evidence="8" type="ORF">PCOL08062_LOCUS7916</name>
</gene>
<dbReference type="Pfam" id="PF23004">
    <property type="entry name" value="PHDvar_NSD"/>
    <property type="match status" value="1"/>
</dbReference>
<dbReference type="GO" id="GO:0008360">
    <property type="term" value="P:regulation of cell shape"/>
    <property type="evidence" value="ECO:0007669"/>
    <property type="project" value="TreeGrafter"/>
</dbReference>
<keyword evidence="1" id="KW-0479">Metal-binding</keyword>
<dbReference type="InterPro" id="IPR013083">
    <property type="entry name" value="Znf_RING/FYVE/PHD"/>
</dbReference>
<keyword evidence="3 5" id="KW-0863">Zinc-finger</keyword>
<evidence type="ECO:0000256" key="1">
    <source>
        <dbReference type="ARBA" id="ARBA00022723"/>
    </source>
</evidence>